<gene>
    <name evidence="4" type="ORF">EX30DRAFT_49586</name>
</gene>
<dbReference type="AlphaFoldDB" id="A0A4S2MW05"/>
<keyword evidence="1" id="KW-0677">Repeat</keyword>
<dbReference type="OrthoDB" id="5418336at2759"/>
<dbReference type="Pfam" id="PF24883">
    <property type="entry name" value="NPHP3_N"/>
    <property type="match status" value="1"/>
</dbReference>
<protein>
    <recommendedName>
        <fullName evidence="6">NACHT domain-containing protein</fullName>
    </recommendedName>
</protein>
<dbReference type="EMBL" id="ML220123">
    <property type="protein sequence ID" value="TGZ80706.1"/>
    <property type="molecule type" value="Genomic_DNA"/>
</dbReference>
<keyword evidence="5" id="KW-1185">Reference proteome</keyword>
<evidence type="ECO:0000256" key="1">
    <source>
        <dbReference type="ARBA" id="ARBA00022737"/>
    </source>
</evidence>
<accession>A0A4S2MW05</accession>
<evidence type="ECO:0000259" key="2">
    <source>
        <dbReference type="Pfam" id="PF22939"/>
    </source>
</evidence>
<feature type="domain" description="Nephrocystin 3-like N-terminal" evidence="3">
    <location>
        <begin position="3"/>
        <end position="60"/>
    </location>
</feature>
<feature type="domain" description="GPI inositol-deacylase winged helix" evidence="2">
    <location>
        <begin position="167"/>
        <end position="251"/>
    </location>
</feature>
<organism evidence="4 5">
    <name type="scientific">Ascodesmis nigricans</name>
    <dbReference type="NCBI Taxonomy" id="341454"/>
    <lineage>
        <taxon>Eukaryota</taxon>
        <taxon>Fungi</taxon>
        <taxon>Dikarya</taxon>
        <taxon>Ascomycota</taxon>
        <taxon>Pezizomycotina</taxon>
        <taxon>Pezizomycetes</taxon>
        <taxon>Pezizales</taxon>
        <taxon>Ascodesmidaceae</taxon>
        <taxon>Ascodesmis</taxon>
    </lineage>
</organism>
<evidence type="ECO:0000259" key="3">
    <source>
        <dbReference type="Pfam" id="PF24883"/>
    </source>
</evidence>
<dbReference type="Proteomes" id="UP000298138">
    <property type="component" value="Unassembled WGS sequence"/>
</dbReference>
<evidence type="ECO:0008006" key="6">
    <source>
        <dbReference type="Google" id="ProtNLM"/>
    </source>
</evidence>
<reference evidence="4 5" key="1">
    <citation type="submission" date="2019-04" db="EMBL/GenBank/DDBJ databases">
        <title>Comparative genomics and transcriptomics to analyze fruiting body development in filamentous ascomycetes.</title>
        <authorList>
            <consortium name="DOE Joint Genome Institute"/>
            <person name="Lutkenhaus R."/>
            <person name="Traeger S."/>
            <person name="Breuer J."/>
            <person name="Kuo A."/>
            <person name="Lipzen A."/>
            <person name="Pangilinan J."/>
            <person name="Dilworth D."/>
            <person name="Sandor L."/>
            <person name="Poggeler S."/>
            <person name="Barry K."/>
            <person name="Grigoriev I.V."/>
            <person name="Nowrousian M."/>
        </authorList>
    </citation>
    <scope>NUCLEOTIDE SEQUENCE [LARGE SCALE GENOMIC DNA]</scope>
    <source>
        <strain evidence="4 5">CBS 389.68</strain>
    </source>
</reference>
<sequence>MLWRVLHRIIEDATTGKICLLVDALDKCEEESRTALLQRLKGLTSNGSTKQRLKLVITSRPHVRVNSYLQDIVQIPLGASNLTSEITSFVEAEVQKLPRYGKYLLQEIEQTLIEGANGMFLWVSLVLDDLKKSSTTTPQKIRHKLQTLPKDLPEVYIKILRQVPADSEKEAQTILRWVARAKQPLTIAELTLATAVRPNNISMTDILDHMETDMKAVIQMLFGPMLRIDNDYTVHVVHQSARGFFLDMGRDTYGDPLLSAFHLPRADPHLHIAVTCITYLSFDECREGSLGGGCFWWDDTVRHNVDRNHERETGTFSLRYISLA</sequence>
<dbReference type="InterPro" id="IPR054471">
    <property type="entry name" value="GPIID_WHD"/>
</dbReference>
<proteinExistence type="predicted"/>
<dbReference type="STRING" id="341454.A0A4S2MW05"/>
<dbReference type="Pfam" id="PF22939">
    <property type="entry name" value="WHD_GPIID"/>
    <property type="match status" value="1"/>
</dbReference>
<dbReference type="PANTHER" id="PTHR10039">
    <property type="entry name" value="AMELOGENIN"/>
    <property type="match status" value="1"/>
</dbReference>
<dbReference type="InterPro" id="IPR056884">
    <property type="entry name" value="NPHP3-like_N"/>
</dbReference>
<evidence type="ECO:0000313" key="5">
    <source>
        <dbReference type="Proteomes" id="UP000298138"/>
    </source>
</evidence>
<dbReference type="PANTHER" id="PTHR10039:SF14">
    <property type="entry name" value="NACHT DOMAIN-CONTAINING PROTEIN"/>
    <property type="match status" value="1"/>
</dbReference>
<evidence type="ECO:0000313" key="4">
    <source>
        <dbReference type="EMBL" id="TGZ80706.1"/>
    </source>
</evidence>
<dbReference type="InParanoid" id="A0A4S2MW05"/>
<name>A0A4S2MW05_9PEZI</name>